<dbReference type="Gene3D" id="3.20.19.10">
    <property type="entry name" value="Aconitase, domain 4"/>
    <property type="match status" value="1"/>
</dbReference>
<dbReference type="PANTHER" id="PTHR43345">
    <property type="entry name" value="3-ISOPROPYLMALATE DEHYDRATASE SMALL SUBUNIT 2-RELATED-RELATED"/>
    <property type="match status" value="1"/>
</dbReference>
<proteinExistence type="predicted"/>
<keyword evidence="1" id="KW-0456">Lyase</keyword>
<dbReference type="Proteomes" id="UP000218934">
    <property type="component" value="Unassembled WGS sequence"/>
</dbReference>
<dbReference type="GO" id="GO:0016829">
    <property type="term" value="F:lyase activity"/>
    <property type="evidence" value="ECO:0007669"/>
    <property type="project" value="UniProtKB-KW"/>
</dbReference>
<dbReference type="InterPro" id="IPR015928">
    <property type="entry name" value="Aconitase/3IPM_dehydase_swvl"/>
</dbReference>
<evidence type="ECO:0000313" key="3">
    <source>
        <dbReference type="Proteomes" id="UP000218934"/>
    </source>
</evidence>
<dbReference type="RefSeq" id="WP_066969513.1">
    <property type="nucleotide sequence ID" value="NZ_CP023449.1"/>
</dbReference>
<dbReference type="InterPro" id="IPR050075">
    <property type="entry name" value="LeuD"/>
</dbReference>
<evidence type="ECO:0008006" key="4">
    <source>
        <dbReference type="Google" id="ProtNLM"/>
    </source>
</evidence>
<dbReference type="KEGG" id="rdi:CMV14_16695"/>
<accession>A0A2A4FZ09</accession>
<dbReference type="EMBL" id="NWUF01000005">
    <property type="protein sequence ID" value="PCE42948.1"/>
    <property type="molecule type" value="Genomic_DNA"/>
</dbReference>
<organism evidence="2 3">
    <name type="scientific">Rhizorhabdus dicambivorans</name>
    <dbReference type="NCBI Taxonomy" id="1850238"/>
    <lineage>
        <taxon>Bacteria</taxon>
        <taxon>Pseudomonadati</taxon>
        <taxon>Pseudomonadota</taxon>
        <taxon>Alphaproteobacteria</taxon>
        <taxon>Sphingomonadales</taxon>
        <taxon>Sphingomonadaceae</taxon>
        <taxon>Rhizorhabdus</taxon>
    </lineage>
</organism>
<reference evidence="2 3" key="1">
    <citation type="submission" date="2017-09" db="EMBL/GenBank/DDBJ databases">
        <title>The Catabolism of 3,6-Dichlorosalicylic acid is Initiated by the Cytochrome P450 Monooxygenase DsmABC in Rhizorhabdus dicambivorans Ndbn-20.</title>
        <authorList>
            <person name="Na L."/>
        </authorList>
    </citation>
    <scope>NUCLEOTIDE SEQUENCE [LARGE SCALE GENOMIC DNA]</scope>
    <source>
        <strain evidence="2 3">Ndbn-20m</strain>
    </source>
</reference>
<protein>
    <recommendedName>
        <fullName evidence="4">3-isopropylmalate dehydratase</fullName>
    </recommendedName>
</protein>
<evidence type="ECO:0000256" key="1">
    <source>
        <dbReference type="ARBA" id="ARBA00023239"/>
    </source>
</evidence>
<name>A0A2A4FZ09_9SPHN</name>
<comment type="caution">
    <text evidence="2">The sequence shown here is derived from an EMBL/GenBank/DDBJ whole genome shotgun (WGS) entry which is preliminary data.</text>
</comment>
<dbReference type="OrthoDB" id="9777465at2"/>
<sequence>MKLEGKAWLFGDGLGATDIVSAKYDKLGMTHDWAECRKHLMEDVDPGFSEAVARGDIVIAGRNLGRGHAHYYTASVMACKEAGIAALLCDGVNALYQRASIDLGLLTWAFPGISDFAETGDRIEIDLATGKAINHSSGTTRDFEPVSPIILDIIGAGGSLDWALHRVAAA</sequence>
<keyword evidence="3" id="KW-1185">Reference proteome</keyword>
<dbReference type="SUPFAM" id="SSF52016">
    <property type="entry name" value="LeuD/IlvD-like"/>
    <property type="match status" value="1"/>
</dbReference>
<evidence type="ECO:0000313" key="2">
    <source>
        <dbReference type="EMBL" id="PCE42948.1"/>
    </source>
</evidence>
<gene>
    <name evidence="2" type="ORF">COO09_06480</name>
</gene>
<dbReference type="PANTHER" id="PTHR43345:SF2">
    <property type="entry name" value="3-ISOPROPYLMALATE DEHYDRATASE SMALL SUBUNIT 1"/>
    <property type="match status" value="1"/>
</dbReference>
<dbReference type="AlphaFoldDB" id="A0A2A4FZ09"/>